<dbReference type="OMA" id="SWWESIE"/>
<gene>
    <name evidence="2" type="ORF">T459_17120</name>
</gene>
<reference evidence="2 3" key="1">
    <citation type="journal article" date="2014" name="Nat. Genet.">
        <title>Genome sequence of the hot pepper provides insights into the evolution of pungency in Capsicum species.</title>
        <authorList>
            <person name="Kim S."/>
            <person name="Park M."/>
            <person name="Yeom S.I."/>
            <person name="Kim Y.M."/>
            <person name="Lee J.M."/>
            <person name="Lee H.A."/>
            <person name="Seo E."/>
            <person name="Choi J."/>
            <person name="Cheong K."/>
            <person name="Kim K.T."/>
            <person name="Jung K."/>
            <person name="Lee G.W."/>
            <person name="Oh S.K."/>
            <person name="Bae C."/>
            <person name="Kim S.B."/>
            <person name="Lee H.Y."/>
            <person name="Kim S.Y."/>
            <person name="Kim M.S."/>
            <person name="Kang B.C."/>
            <person name="Jo Y.D."/>
            <person name="Yang H.B."/>
            <person name="Jeong H.J."/>
            <person name="Kang W.H."/>
            <person name="Kwon J.K."/>
            <person name="Shin C."/>
            <person name="Lim J.Y."/>
            <person name="Park J.H."/>
            <person name="Huh J.H."/>
            <person name="Kim J.S."/>
            <person name="Kim B.D."/>
            <person name="Cohen O."/>
            <person name="Paran I."/>
            <person name="Suh M.C."/>
            <person name="Lee S.B."/>
            <person name="Kim Y.K."/>
            <person name="Shin Y."/>
            <person name="Noh S.J."/>
            <person name="Park J."/>
            <person name="Seo Y.S."/>
            <person name="Kwon S.Y."/>
            <person name="Kim H.A."/>
            <person name="Park J.M."/>
            <person name="Kim H.J."/>
            <person name="Choi S.B."/>
            <person name="Bosland P.W."/>
            <person name="Reeves G."/>
            <person name="Jo S.H."/>
            <person name="Lee B.W."/>
            <person name="Cho H.T."/>
            <person name="Choi H.S."/>
            <person name="Lee M.S."/>
            <person name="Yu Y."/>
            <person name="Do Choi Y."/>
            <person name="Park B.S."/>
            <person name="van Deynze A."/>
            <person name="Ashrafi H."/>
            <person name="Hill T."/>
            <person name="Kim W.T."/>
            <person name="Pai H.S."/>
            <person name="Ahn H.K."/>
            <person name="Yeam I."/>
            <person name="Giovannoni J.J."/>
            <person name="Rose J.K."/>
            <person name="Sorensen I."/>
            <person name="Lee S.J."/>
            <person name="Kim R.W."/>
            <person name="Choi I.Y."/>
            <person name="Choi B.S."/>
            <person name="Lim J.S."/>
            <person name="Lee Y.H."/>
            <person name="Choi D."/>
        </authorList>
    </citation>
    <scope>NUCLEOTIDE SEQUENCE [LARGE SCALE GENOMIC DNA]</scope>
    <source>
        <strain evidence="3">cv. CM334</strain>
    </source>
</reference>
<sequence>MFSPAGNPHSFFHPNVDAIVSCFQNPDMQLSQIDCLAVAYNRNEVKKLQNELEELDIKKDIAIARIKHLDKMAETRQKSWWESIEQLSADEVTDFEAWLNATSSKMRQHLNQLENGASTSLG</sequence>
<evidence type="ECO:0000256" key="1">
    <source>
        <dbReference type="SAM" id="Coils"/>
    </source>
</evidence>
<dbReference type="Gramene" id="PHT79068">
    <property type="protein sequence ID" value="PHT79068"/>
    <property type="gene ID" value="T459_17120"/>
</dbReference>
<dbReference type="AlphaFoldDB" id="A0A2G2ZAP2"/>
<dbReference type="SMR" id="A0A2G2ZAP2"/>
<dbReference type="EMBL" id="AYRZ02000006">
    <property type="protein sequence ID" value="PHT79068.1"/>
    <property type="molecule type" value="Genomic_DNA"/>
</dbReference>
<reference evidence="2 3" key="2">
    <citation type="journal article" date="2017" name="Genome Biol.">
        <title>New reference genome sequences of hot pepper reveal the massive evolution of plant disease-resistance genes by retroduplication.</title>
        <authorList>
            <person name="Kim S."/>
            <person name="Park J."/>
            <person name="Yeom S.I."/>
            <person name="Kim Y.M."/>
            <person name="Seo E."/>
            <person name="Kim K.T."/>
            <person name="Kim M.S."/>
            <person name="Lee J.M."/>
            <person name="Cheong K."/>
            <person name="Shin H.S."/>
            <person name="Kim S.B."/>
            <person name="Han K."/>
            <person name="Lee J."/>
            <person name="Park M."/>
            <person name="Lee H.A."/>
            <person name="Lee H.Y."/>
            <person name="Lee Y."/>
            <person name="Oh S."/>
            <person name="Lee J.H."/>
            <person name="Choi E."/>
            <person name="Choi E."/>
            <person name="Lee S.E."/>
            <person name="Jeon J."/>
            <person name="Kim H."/>
            <person name="Choi G."/>
            <person name="Song H."/>
            <person name="Lee J."/>
            <person name="Lee S.C."/>
            <person name="Kwon J.K."/>
            <person name="Lee H.Y."/>
            <person name="Koo N."/>
            <person name="Hong Y."/>
            <person name="Kim R.W."/>
            <person name="Kang W.H."/>
            <person name="Huh J.H."/>
            <person name="Kang B.C."/>
            <person name="Yang T.J."/>
            <person name="Lee Y.H."/>
            <person name="Bennetzen J.L."/>
            <person name="Choi D."/>
        </authorList>
    </citation>
    <scope>NUCLEOTIDE SEQUENCE [LARGE SCALE GENOMIC DNA]</scope>
    <source>
        <strain evidence="3">cv. CM334</strain>
    </source>
</reference>
<comment type="caution">
    <text evidence="2">The sequence shown here is derived from an EMBL/GenBank/DDBJ whole genome shotgun (WGS) entry which is preliminary data.</text>
</comment>
<keyword evidence="1" id="KW-0175">Coiled coil</keyword>
<evidence type="ECO:0008006" key="4">
    <source>
        <dbReference type="Google" id="ProtNLM"/>
    </source>
</evidence>
<name>A0A2G2ZAP2_CAPAN</name>
<keyword evidence="3" id="KW-1185">Reference proteome</keyword>
<organism evidence="2 3">
    <name type="scientific">Capsicum annuum</name>
    <name type="common">Capsicum pepper</name>
    <dbReference type="NCBI Taxonomy" id="4072"/>
    <lineage>
        <taxon>Eukaryota</taxon>
        <taxon>Viridiplantae</taxon>
        <taxon>Streptophyta</taxon>
        <taxon>Embryophyta</taxon>
        <taxon>Tracheophyta</taxon>
        <taxon>Spermatophyta</taxon>
        <taxon>Magnoliopsida</taxon>
        <taxon>eudicotyledons</taxon>
        <taxon>Gunneridae</taxon>
        <taxon>Pentapetalae</taxon>
        <taxon>asterids</taxon>
        <taxon>lamiids</taxon>
        <taxon>Solanales</taxon>
        <taxon>Solanaceae</taxon>
        <taxon>Solanoideae</taxon>
        <taxon>Capsiceae</taxon>
        <taxon>Capsicum</taxon>
    </lineage>
</organism>
<protein>
    <recommendedName>
        <fullName evidence="4">Agamous-like MADS-box protein AGL62</fullName>
    </recommendedName>
</protein>
<proteinExistence type="predicted"/>
<evidence type="ECO:0000313" key="3">
    <source>
        <dbReference type="Proteomes" id="UP000222542"/>
    </source>
</evidence>
<evidence type="ECO:0000313" key="2">
    <source>
        <dbReference type="EMBL" id="PHT79068.1"/>
    </source>
</evidence>
<dbReference type="Proteomes" id="UP000222542">
    <property type="component" value="Unassembled WGS sequence"/>
</dbReference>
<feature type="coiled-coil region" evidence="1">
    <location>
        <begin position="38"/>
        <end position="65"/>
    </location>
</feature>
<accession>A0A2G2ZAP2</accession>